<dbReference type="EMBL" id="KN835384">
    <property type="protein sequence ID" value="KIK38603.1"/>
    <property type="molecule type" value="Genomic_DNA"/>
</dbReference>
<reference evidence="1 2" key="1">
    <citation type="submission" date="2014-04" db="EMBL/GenBank/DDBJ databases">
        <authorList>
            <consortium name="DOE Joint Genome Institute"/>
            <person name="Kuo A."/>
            <person name="Ruytinx J."/>
            <person name="Rineau F."/>
            <person name="Colpaert J."/>
            <person name="Kohler A."/>
            <person name="Nagy L.G."/>
            <person name="Floudas D."/>
            <person name="Copeland A."/>
            <person name="Barry K.W."/>
            <person name="Cichocki N."/>
            <person name="Veneault-Fourrey C."/>
            <person name="LaButti K."/>
            <person name="Lindquist E.A."/>
            <person name="Lipzen A."/>
            <person name="Lundell T."/>
            <person name="Morin E."/>
            <person name="Murat C."/>
            <person name="Sun H."/>
            <person name="Tunlid A."/>
            <person name="Henrissat B."/>
            <person name="Grigoriev I.V."/>
            <person name="Hibbett D.S."/>
            <person name="Martin F."/>
            <person name="Nordberg H.P."/>
            <person name="Cantor M.N."/>
            <person name="Hua S.X."/>
        </authorList>
    </citation>
    <scope>NUCLEOTIDE SEQUENCE [LARGE SCALE GENOMIC DNA]</scope>
    <source>
        <strain evidence="1 2">UH-Slu-Lm8-n1</strain>
    </source>
</reference>
<evidence type="ECO:0000313" key="1">
    <source>
        <dbReference type="EMBL" id="KIK38603.1"/>
    </source>
</evidence>
<reference evidence="2" key="2">
    <citation type="submission" date="2015-01" db="EMBL/GenBank/DDBJ databases">
        <title>Evolutionary Origins and Diversification of the Mycorrhizal Mutualists.</title>
        <authorList>
            <consortium name="DOE Joint Genome Institute"/>
            <consortium name="Mycorrhizal Genomics Consortium"/>
            <person name="Kohler A."/>
            <person name="Kuo A."/>
            <person name="Nagy L.G."/>
            <person name="Floudas D."/>
            <person name="Copeland A."/>
            <person name="Barry K.W."/>
            <person name="Cichocki N."/>
            <person name="Veneault-Fourrey C."/>
            <person name="LaButti K."/>
            <person name="Lindquist E.A."/>
            <person name="Lipzen A."/>
            <person name="Lundell T."/>
            <person name="Morin E."/>
            <person name="Murat C."/>
            <person name="Riley R."/>
            <person name="Ohm R."/>
            <person name="Sun H."/>
            <person name="Tunlid A."/>
            <person name="Henrissat B."/>
            <person name="Grigoriev I.V."/>
            <person name="Hibbett D.S."/>
            <person name="Martin F."/>
        </authorList>
    </citation>
    <scope>NUCLEOTIDE SEQUENCE [LARGE SCALE GENOMIC DNA]</scope>
    <source>
        <strain evidence="2">UH-Slu-Lm8-n1</strain>
    </source>
</reference>
<dbReference type="Proteomes" id="UP000054485">
    <property type="component" value="Unassembled WGS sequence"/>
</dbReference>
<organism evidence="1 2">
    <name type="scientific">Suillus luteus UH-Slu-Lm8-n1</name>
    <dbReference type="NCBI Taxonomy" id="930992"/>
    <lineage>
        <taxon>Eukaryota</taxon>
        <taxon>Fungi</taxon>
        <taxon>Dikarya</taxon>
        <taxon>Basidiomycota</taxon>
        <taxon>Agaricomycotina</taxon>
        <taxon>Agaricomycetes</taxon>
        <taxon>Agaricomycetidae</taxon>
        <taxon>Boletales</taxon>
        <taxon>Suillineae</taxon>
        <taxon>Suillaceae</taxon>
        <taxon>Suillus</taxon>
    </lineage>
</organism>
<sequence length="71" mass="8089">MNSHACCQHYHPSTTGSSRTYLSCHCFVYFTLTQVSLAHNLALSGDPSEPFQFRERASFIEDTLRKTARSF</sequence>
<dbReference type="InParanoid" id="A0A0D0B418"/>
<name>A0A0D0B418_9AGAM</name>
<dbReference type="HOGENOM" id="CLU_2741733_0_0_1"/>
<dbReference type="AlphaFoldDB" id="A0A0D0B418"/>
<gene>
    <name evidence="1" type="ORF">CY34DRAFT_385116</name>
</gene>
<keyword evidence="2" id="KW-1185">Reference proteome</keyword>
<protein>
    <submittedName>
        <fullName evidence="1">Unplaced genomic scaffold CY34scaffold_253, whole genome shotgun sequence</fullName>
    </submittedName>
</protein>
<evidence type="ECO:0000313" key="2">
    <source>
        <dbReference type="Proteomes" id="UP000054485"/>
    </source>
</evidence>
<accession>A0A0D0B418</accession>
<proteinExistence type="predicted"/>